<dbReference type="Ensembl" id="ENSCMMT00000021466.1">
    <property type="protein sequence ID" value="ENSCMMP00000019556.1"/>
    <property type="gene ID" value="ENSCMMG00000012319.1"/>
</dbReference>
<keyword evidence="12" id="KW-0443">Lipid metabolism</keyword>
<comment type="catalytic activity">
    <reaction evidence="16">
        <text>a globoside Gb3Cer (d18:1(4E)) + UDP-N-acetyl-alpha-D-galactosamine = a globoside Gb4Cer (d18:1(4E)) + UDP + H(+)</text>
        <dbReference type="Rhea" id="RHEA:22252"/>
        <dbReference type="ChEBI" id="CHEBI:15378"/>
        <dbReference type="ChEBI" id="CHEBI:18259"/>
        <dbReference type="ChEBI" id="CHEBI:18313"/>
        <dbReference type="ChEBI" id="CHEBI:58223"/>
        <dbReference type="ChEBI" id="CHEBI:67138"/>
        <dbReference type="EC" id="2.4.1.79"/>
    </reaction>
    <physiologicalReaction direction="left-to-right" evidence="16">
        <dbReference type="Rhea" id="RHEA:22253"/>
    </physiologicalReaction>
</comment>
<dbReference type="PANTHER" id="PTHR11214">
    <property type="entry name" value="BETA-1,3-N-ACETYLGLUCOSAMINYLTRANSFERASE"/>
    <property type="match status" value="1"/>
</dbReference>
<dbReference type="GO" id="GO:0006629">
    <property type="term" value="P:lipid metabolic process"/>
    <property type="evidence" value="ECO:0007669"/>
    <property type="project" value="UniProtKB-KW"/>
</dbReference>
<evidence type="ECO:0000313" key="20">
    <source>
        <dbReference type="Proteomes" id="UP000694556"/>
    </source>
</evidence>
<comment type="function">
    <text evidence="15">Transfers N-acetylgalactosamine onto globotriaosylceramide. Plays a critical role in preimplantation stage embryonic development.</text>
</comment>
<evidence type="ECO:0000256" key="13">
    <source>
        <dbReference type="ARBA" id="ARBA00023136"/>
    </source>
</evidence>
<accession>A0A8C3CES7</accession>
<dbReference type="Pfam" id="PF01762">
    <property type="entry name" value="Galactosyl_T"/>
    <property type="match status" value="1"/>
</dbReference>
<keyword evidence="14" id="KW-0325">Glycoprotein</keyword>
<dbReference type="Gene3D" id="3.90.550.50">
    <property type="match status" value="1"/>
</dbReference>
<evidence type="ECO:0000256" key="1">
    <source>
        <dbReference type="ARBA" id="ARBA00001946"/>
    </source>
</evidence>
<dbReference type="InterPro" id="IPR002659">
    <property type="entry name" value="Glyco_trans_31"/>
</dbReference>
<evidence type="ECO:0000256" key="12">
    <source>
        <dbReference type="ARBA" id="ARBA00023098"/>
    </source>
</evidence>
<evidence type="ECO:0000256" key="10">
    <source>
        <dbReference type="ARBA" id="ARBA00022989"/>
    </source>
</evidence>
<dbReference type="PANTHER" id="PTHR11214:SF153">
    <property type="entry name" value="UDP-GALNAC:BETA-1,3-N-ACETYLGALACTOSAMINYLTRANSFERASE 1"/>
    <property type="match status" value="1"/>
</dbReference>
<keyword evidence="6" id="KW-0808">Transferase</keyword>
<protein>
    <recommendedName>
        <fullName evidence="17">Hexosyltransferase</fullName>
        <ecNumber evidence="17">2.4.1.-</ecNumber>
    </recommendedName>
</protein>
<dbReference type="Proteomes" id="UP000694556">
    <property type="component" value="Chromosome 9"/>
</dbReference>
<dbReference type="FunFam" id="3.90.550.50:FF:000001">
    <property type="entry name" value="Hexosyltransferase"/>
    <property type="match status" value="1"/>
</dbReference>
<comment type="pathway">
    <text evidence="3">Protein modification; protein glycosylation.</text>
</comment>
<evidence type="ECO:0000256" key="17">
    <source>
        <dbReference type="RuleBase" id="RU363063"/>
    </source>
</evidence>
<keyword evidence="10 17" id="KW-1133">Transmembrane helix</keyword>
<keyword evidence="13 17" id="KW-0472">Membrane</keyword>
<feature type="chain" id="PRO_5034092740" description="Hexosyltransferase" evidence="18">
    <location>
        <begin position="19"/>
        <end position="439"/>
    </location>
</feature>
<sequence>MLWGAWLLPLTITRALCGAPVLACKEVSVSLEERDLGRPEVLSAIGGAPGTCCCCPLLAMDRCLPAAASSSPLTAHPLFSLVQLRDPPGCKKCASELVVQLWKATDVLLQISYCLVPESVMYVGLLQWVFLLLLIFSIVTMWYITFSSNTVIEHANTMYFYEYEPVYKQPYLFTSREHLKCKDTNPFLVILVSSRPNDVESRQAIRITWGSHSFWWGHRILTLFLLGQETEREDKPAALSVEDESILYGDIISQDFMDTYDNLTLKTIMAFRWVTEFCPNARFVMKTDSDVFINTGNLVKFLLKLNSSETIFTGYPFIGSFAYRGFYKKTYISYDEYPFSFYPPYCSGMGYILDGNLALRVYEMMNHIRPIKFEDVYVGICLNILKVNIIIPEEQRFFLYKINFDICKYRHLIAVHGIKPSEMIRFWQDLSSNTSVTCL</sequence>
<dbReference type="AlphaFoldDB" id="A0A8C3CES7"/>
<keyword evidence="9 17" id="KW-0735">Signal-anchor</keyword>
<dbReference type="GO" id="GO:0000139">
    <property type="term" value="C:Golgi membrane"/>
    <property type="evidence" value="ECO:0007669"/>
    <property type="project" value="UniProtKB-SubCell"/>
</dbReference>
<keyword evidence="8" id="KW-0460">Magnesium</keyword>
<feature type="transmembrane region" description="Helical" evidence="17">
    <location>
        <begin position="120"/>
        <end position="144"/>
    </location>
</feature>
<keyword evidence="20" id="KW-1185">Reference proteome</keyword>
<evidence type="ECO:0000256" key="6">
    <source>
        <dbReference type="ARBA" id="ARBA00022679"/>
    </source>
</evidence>
<evidence type="ECO:0000256" key="7">
    <source>
        <dbReference type="ARBA" id="ARBA00022692"/>
    </source>
</evidence>
<organism evidence="19 20">
    <name type="scientific">Cairina moschata</name>
    <name type="common">Muscovy duck</name>
    <dbReference type="NCBI Taxonomy" id="8855"/>
    <lineage>
        <taxon>Eukaryota</taxon>
        <taxon>Metazoa</taxon>
        <taxon>Chordata</taxon>
        <taxon>Craniata</taxon>
        <taxon>Vertebrata</taxon>
        <taxon>Euteleostomi</taxon>
        <taxon>Archelosauria</taxon>
        <taxon>Archosauria</taxon>
        <taxon>Dinosauria</taxon>
        <taxon>Saurischia</taxon>
        <taxon>Theropoda</taxon>
        <taxon>Coelurosauria</taxon>
        <taxon>Aves</taxon>
        <taxon>Neognathae</taxon>
        <taxon>Galloanserae</taxon>
        <taxon>Anseriformes</taxon>
        <taxon>Anatidae</taxon>
        <taxon>Anatinae</taxon>
        <taxon>Cairina</taxon>
    </lineage>
</organism>
<proteinExistence type="inferred from homology"/>
<dbReference type="EC" id="2.4.1.-" evidence="17"/>
<name>A0A8C3CES7_CAIMO</name>
<dbReference type="GO" id="GO:0008499">
    <property type="term" value="F:N-acetyl-beta-D-glucosaminide beta-(1,3)-galactosyltransferase activity"/>
    <property type="evidence" value="ECO:0007669"/>
    <property type="project" value="TreeGrafter"/>
</dbReference>
<evidence type="ECO:0000256" key="4">
    <source>
        <dbReference type="ARBA" id="ARBA00008661"/>
    </source>
</evidence>
<evidence type="ECO:0000256" key="15">
    <source>
        <dbReference type="ARBA" id="ARBA00045577"/>
    </source>
</evidence>
<keyword evidence="11 17" id="KW-0333">Golgi apparatus</keyword>
<reference evidence="19" key="1">
    <citation type="submission" date="2018-09" db="EMBL/GenBank/DDBJ databases">
        <title>Common duck and Muscovy duck high density SNP chip.</title>
        <authorList>
            <person name="Vignal A."/>
            <person name="Thebault N."/>
            <person name="Warren W.C."/>
        </authorList>
    </citation>
    <scope>NUCLEOTIDE SEQUENCE [LARGE SCALE GENOMIC DNA]</scope>
</reference>
<evidence type="ECO:0000256" key="18">
    <source>
        <dbReference type="SAM" id="SignalP"/>
    </source>
</evidence>
<evidence type="ECO:0000256" key="8">
    <source>
        <dbReference type="ARBA" id="ARBA00022842"/>
    </source>
</evidence>
<evidence type="ECO:0000313" key="19">
    <source>
        <dbReference type="Ensembl" id="ENSCMMP00000019556.1"/>
    </source>
</evidence>
<evidence type="ECO:0000256" key="16">
    <source>
        <dbReference type="ARBA" id="ARBA00049395"/>
    </source>
</evidence>
<evidence type="ECO:0000256" key="14">
    <source>
        <dbReference type="ARBA" id="ARBA00023180"/>
    </source>
</evidence>
<comment type="similarity">
    <text evidence="4 17">Belongs to the glycosyltransferase 31 family.</text>
</comment>
<keyword evidence="7 17" id="KW-0812">Transmembrane</keyword>
<evidence type="ECO:0000256" key="5">
    <source>
        <dbReference type="ARBA" id="ARBA00022676"/>
    </source>
</evidence>
<comment type="subcellular location">
    <subcellularLocation>
        <location evidence="2 17">Golgi apparatus membrane</location>
        <topology evidence="2 17">Single-pass type II membrane protein</topology>
    </subcellularLocation>
</comment>
<reference evidence="19" key="3">
    <citation type="submission" date="2025-09" db="UniProtKB">
        <authorList>
            <consortium name="Ensembl"/>
        </authorList>
    </citation>
    <scope>IDENTIFICATION</scope>
</reference>
<evidence type="ECO:0000256" key="11">
    <source>
        <dbReference type="ARBA" id="ARBA00023034"/>
    </source>
</evidence>
<dbReference type="GO" id="GO:0006493">
    <property type="term" value="P:protein O-linked glycosylation"/>
    <property type="evidence" value="ECO:0007669"/>
    <property type="project" value="TreeGrafter"/>
</dbReference>
<dbReference type="GO" id="GO:0047273">
    <property type="term" value="F:galactosylgalactosylglucosylceramide beta-D-acetylgalactosaminyltransferase activity"/>
    <property type="evidence" value="ECO:0007669"/>
    <property type="project" value="UniProtKB-EC"/>
</dbReference>
<evidence type="ECO:0000256" key="9">
    <source>
        <dbReference type="ARBA" id="ARBA00022968"/>
    </source>
</evidence>
<comment type="cofactor">
    <cofactor evidence="1">
        <name>Mg(2+)</name>
        <dbReference type="ChEBI" id="CHEBI:18420"/>
    </cofactor>
</comment>
<evidence type="ECO:0000256" key="2">
    <source>
        <dbReference type="ARBA" id="ARBA00004323"/>
    </source>
</evidence>
<keyword evidence="18" id="KW-0732">Signal</keyword>
<keyword evidence="5 17" id="KW-0328">Glycosyltransferase</keyword>
<feature type="signal peptide" evidence="18">
    <location>
        <begin position="1"/>
        <end position="18"/>
    </location>
</feature>
<reference evidence="19" key="2">
    <citation type="submission" date="2025-08" db="UniProtKB">
        <authorList>
            <consortium name="Ensembl"/>
        </authorList>
    </citation>
    <scope>IDENTIFICATION</scope>
</reference>
<evidence type="ECO:0000256" key="3">
    <source>
        <dbReference type="ARBA" id="ARBA00004922"/>
    </source>
</evidence>